<dbReference type="SMART" id="SM00443">
    <property type="entry name" value="G_patch"/>
    <property type="match status" value="1"/>
</dbReference>
<feature type="compositionally biased region" description="Basic and acidic residues" evidence="9">
    <location>
        <begin position="412"/>
        <end position="427"/>
    </location>
</feature>
<feature type="region of interest" description="Disordered" evidence="9">
    <location>
        <begin position="449"/>
        <end position="479"/>
    </location>
</feature>
<protein>
    <recommendedName>
        <fullName evidence="4">Protein SQS1</fullName>
    </recommendedName>
</protein>
<organism evidence="12 13">
    <name type="scientific">Cristinia sonorae</name>
    <dbReference type="NCBI Taxonomy" id="1940300"/>
    <lineage>
        <taxon>Eukaryota</taxon>
        <taxon>Fungi</taxon>
        <taxon>Dikarya</taxon>
        <taxon>Basidiomycota</taxon>
        <taxon>Agaricomycotina</taxon>
        <taxon>Agaricomycetes</taxon>
        <taxon>Agaricomycetidae</taxon>
        <taxon>Agaricales</taxon>
        <taxon>Pleurotineae</taxon>
        <taxon>Stephanosporaceae</taxon>
        <taxon>Cristinia</taxon>
    </lineage>
</organism>
<dbReference type="InterPro" id="IPR034082">
    <property type="entry name" value="R3H_G-patch"/>
</dbReference>
<feature type="domain" description="R3H" evidence="11">
    <location>
        <begin position="859"/>
        <end position="923"/>
    </location>
</feature>
<comment type="similarity">
    <text evidence="3">Belongs to the SQS1 family.</text>
</comment>
<feature type="compositionally biased region" description="Acidic residues" evidence="9">
    <location>
        <begin position="553"/>
        <end position="564"/>
    </location>
</feature>
<feature type="domain" description="G-patch" evidence="10">
    <location>
        <begin position="978"/>
        <end position="1022"/>
    </location>
</feature>
<dbReference type="PROSITE" id="PS51061">
    <property type="entry name" value="R3H"/>
    <property type="match status" value="1"/>
</dbReference>
<evidence type="ECO:0000256" key="1">
    <source>
        <dbReference type="ARBA" id="ARBA00004123"/>
    </source>
</evidence>
<dbReference type="OrthoDB" id="21470at2759"/>
<feature type="region of interest" description="Disordered" evidence="9">
    <location>
        <begin position="1"/>
        <end position="150"/>
    </location>
</feature>
<feature type="region of interest" description="Disordered" evidence="9">
    <location>
        <begin position="492"/>
        <end position="587"/>
    </location>
</feature>
<feature type="compositionally biased region" description="Basic residues" evidence="9">
    <location>
        <begin position="492"/>
        <end position="501"/>
    </location>
</feature>
<dbReference type="Pfam" id="PF01585">
    <property type="entry name" value="G-patch"/>
    <property type="match status" value="1"/>
</dbReference>
<dbReference type="InterPro" id="IPR001374">
    <property type="entry name" value="R3H_dom"/>
</dbReference>
<proteinExistence type="inferred from homology"/>
<comment type="subcellular location">
    <subcellularLocation>
        <location evidence="2">Cytoplasm</location>
    </subcellularLocation>
    <subcellularLocation>
        <location evidence="1">Nucleus</location>
    </subcellularLocation>
</comment>
<evidence type="ECO:0000256" key="6">
    <source>
        <dbReference type="ARBA" id="ARBA00022664"/>
    </source>
</evidence>
<feature type="compositionally biased region" description="Basic residues" evidence="9">
    <location>
        <begin position="510"/>
        <end position="521"/>
    </location>
</feature>
<dbReference type="InterPro" id="IPR051189">
    <property type="entry name" value="Splicing_assoc_domain"/>
</dbReference>
<dbReference type="InterPro" id="IPR000467">
    <property type="entry name" value="G_patch_dom"/>
</dbReference>
<evidence type="ECO:0000256" key="8">
    <source>
        <dbReference type="ARBA" id="ARBA00023242"/>
    </source>
</evidence>
<evidence type="ECO:0000256" key="3">
    <source>
        <dbReference type="ARBA" id="ARBA00010306"/>
    </source>
</evidence>
<dbReference type="GO" id="GO:0003676">
    <property type="term" value="F:nucleic acid binding"/>
    <property type="evidence" value="ECO:0007669"/>
    <property type="project" value="UniProtKB-UniRule"/>
</dbReference>
<dbReference type="PROSITE" id="PS50174">
    <property type="entry name" value="G_PATCH"/>
    <property type="match status" value="1"/>
</dbReference>
<feature type="compositionally biased region" description="Acidic residues" evidence="9">
    <location>
        <begin position="666"/>
        <end position="686"/>
    </location>
</feature>
<feature type="compositionally biased region" description="Acidic residues" evidence="9">
    <location>
        <begin position="622"/>
        <end position="650"/>
    </location>
</feature>
<accession>A0A8K0XUG8</accession>
<evidence type="ECO:0000259" key="11">
    <source>
        <dbReference type="PROSITE" id="PS51061"/>
    </source>
</evidence>
<keyword evidence="5" id="KW-0963">Cytoplasm</keyword>
<comment type="caution">
    <text evidence="12">The sequence shown here is derived from an EMBL/GenBank/DDBJ whole genome shotgun (WGS) entry which is preliminary data.</text>
</comment>
<evidence type="ECO:0000256" key="5">
    <source>
        <dbReference type="ARBA" id="ARBA00022490"/>
    </source>
</evidence>
<dbReference type="InterPro" id="IPR036867">
    <property type="entry name" value="R3H_dom_sf"/>
</dbReference>
<feature type="compositionally biased region" description="Polar residues" evidence="9">
    <location>
        <begin position="599"/>
        <end position="608"/>
    </location>
</feature>
<feature type="region of interest" description="Disordered" evidence="9">
    <location>
        <begin position="406"/>
        <end position="428"/>
    </location>
</feature>
<dbReference type="Gene3D" id="3.30.1370.50">
    <property type="entry name" value="R3H-like domain"/>
    <property type="match status" value="1"/>
</dbReference>
<keyword evidence="6" id="KW-0507">mRNA processing</keyword>
<gene>
    <name evidence="12" type="ORF">BXZ70DRAFT_3101</name>
</gene>
<evidence type="ECO:0000256" key="7">
    <source>
        <dbReference type="ARBA" id="ARBA00023187"/>
    </source>
</evidence>
<name>A0A8K0XUG8_9AGAR</name>
<evidence type="ECO:0000259" key="10">
    <source>
        <dbReference type="PROSITE" id="PS50174"/>
    </source>
</evidence>
<dbReference type="Proteomes" id="UP000813824">
    <property type="component" value="Unassembled WGS sequence"/>
</dbReference>
<dbReference type="EMBL" id="JAEVFJ010000001">
    <property type="protein sequence ID" value="KAH8107657.1"/>
    <property type="molecule type" value="Genomic_DNA"/>
</dbReference>
<dbReference type="GO" id="GO:0006397">
    <property type="term" value="P:mRNA processing"/>
    <property type="evidence" value="ECO:0007669"/>
    <property type="project" value="UniProtKB-KW"/>
</dbReference>
<dbReference type="GO" id="GO:0005634">
    <property type="term" value="C:nucleus"/>
    <property type="evidence" value="ECO:0007669"/>
    <property type="project" value="UniProtKB-SubCell"/>
</dbReference>
<keyword evidence="7" id="KW-0508">mRNA splicing</keyword>
<dbReference type="GO" id="GO:0005737">
    <property type="term" value="C:cytoplasm"/>
    <property type="evidence" value="ECO:0007669"/>
    <property type="project" value="UniProtKB-SubCell"/>
</dbReference>
<dbReference type="PANTHER" id="PTHR14195">
    <property type="entry name" value="G PATCH DOMAIN CONTAINING PROTEIN 2"/>
    <property type="match status" value="1"/>
</dbReference>
<evidence type="ECO:0000256" key="2">
    <source>
        <dbReference type="ARBA" id="ARBA00004496"/>
    </source>
</evidence>
<evidence type="ECO:0000313" key="12">
    <source>
        <dbReference type="EMBL" id="KAH8107657.1"/>
    </source>
</evidence>
<evidence type="ECO:0000256" key="9">
    <source>
        <dbReference type="SAM" id="MobiDB-lite"/>
    </source>
</evidence>
<dbReference type="SMART" id="SM00393">
    <property type="entry name" value="R3H"/>
    <property type="match status" value="1"/>
</dbReference>
<feature type="compositionally biased region" description="Basic and acidic residues" evidence="9">
    <location>
        <begin position="532"/>
        <end position="552"/>
    </location>
</feature>
<evidence type="ECO:0000313" key="13">
    <source>
        <dbReference type="Proteomes" id="UP000813824"/>
    </source>
</evidence>
<reference evidence="12" key="1">
    <citation type="journal article" date="2021" name="New Phytol.">
        <title>Evolutionary innovations through gain and loss of genes in the ectomycorrhizal Boletales.</title>
        <authorList>
            <person name="Wu G."/>
            <person name="Miyauchi S."/>
            <person name="Morin E."/>
            <person name="Kuo A."/>
            <person name="Drula E."/>
            <person name="Varga T."/>
            <person name="Kohler A."/>
            <person name="Feng B."/>
            <person name="Cao Y."/>
            <person name="Lipzen A."/>
            <person name="Daum C."/>
            <person name="Hundley H."/>
            <person name="Pangilinan J."/>
            <person name="Johnson J."/>
            <person name="Barry K."/>
            <person name="LaButti K."/>
            <person name="Ng V."/>
            <person name="Ahrendt S."/>
            <person name="Min B."/>
            <person name="Choi I.G."/>
            <person name="Park H."/>
            <person name="Plett J.M."/>
            <person name="Magnuson J."/>
            <person name="Spatafora J.W."/>
            <person name="Nagy L.G."/>
            <person name="Henrissat B."/>
            <person name="Grigoriev I.V."/>
            <person name="Yang Z.L."/>
            <person name="Xu J."/>
            <person name="Martin F.M."/>
        </authorList>
    </citation>
    <scope>NUCLEOTIDE SEQUENCE</scope>
    <source>
        <strain evidence="12">KKN 215</strain>
    </source>
</reference>
<sequence>MARRKHAQGPRGGGGAPDRGGSSNGRGRGGGARGRGRGFEPHNGAGRGRGRGGYIPMDEIEQPIQMWTGGAETPERFGPRGRGRRGRGGNGYNSPRSGFSTPGRGAYTPRRGPLPIPPALEEVPGLGRGNSSFSPRGRRGGRGGRELASQLRGGAPLSKVLYDDRPYLRPVKFVRSVFTATLFKDEEELLQPIVEASTNNEASHVPTAEQVAHIFSGDAEAEAEGNDKSGEEELEEIDFSDIARIQAEVDAAAATRREEVHHASQPHDIQEQFTGFYVDTTPAQATALSSSIAVERVTGVLGEVDDDDEVIVYVAPLPRAGPVTPPPIDPEPVSNMSILTGLVCPSSTATDAAILAAIEAMRNESPESVEEPSGVTPYWNAIVSPAPESLPLPPPSFLRGKVSRATPAFEVEPEKTPQTPRDDEHLPSSDVLGEEVPEVHYAIDEVPAVSAQPEVAAGPSEPAVESPKETVPPTSSVPPTFDSVSFSFSATPRKKNARRLHPVNSPRSLLHSRRTTRHRSLRSFGAIISESYLRDEGRERDPRRDEQRRGDSDVDWGDDSDDEVNLPRKTDIDQISDGMGGMDLDGDLDVNAMKSFVQSMSAEGSRQMTMDDIADIERMKQEDEEESGSDEDVPEQSTEEEDEDEEEEIEAVMQAEERALTGDGTAGDEEPSSDDDTSSDEDEDENVSPRQKFKNRLEKVRSKVKGKQRAKSTEDDHDDHEDFDMDLDVSWADNDEAYLAKIQTILDQNEGVVYGRDRKQRKDLFKAIQDGDWDSDEYETMMGKPATRKKDKGKNLPADLQAQWERDREKKAENKRKRALARAQAAADPLVKKKGGKKGMKAMLQAAQLDSDEDIPNTIVNLVTLEQQIRRFLNNIGGPQSMVLPPANKHTRKQIHELAEAFSLKSVSKGKGNTRYTTLSKTTRSGLNIKEGKVRRILREVDGNWQGPERRGDRIKATSLAKHREGEEVGKSAPKIGESNIGFKMLAAMGWAEGDQIGLSGGLDAPLVAVMKKTKLGLGATL</sequence>
<feature type="compositionally biased region" description="Gly residues" evidence="9">
    <location>
        <begin position="10"/>
        <end position="33"/>
    </location>
</feature>
<dbReference type="GO" id="GO:0008380">
    <property type="term" value="P:RNA splicing"/>
    <property type="evidence" value="ECO:0007669"/>
    <property type="project" value="UniProtKB-KW"/>
</dbReference>
<dbReference type="Pfam" id="PF01424">
    <property type="entry name" value="R3H"/>
    <property type="match status" value="1"/>
</dbReference>
<keyword evidence="8" id="KW-0539">Nucleus</keyword>
<dbReference type="CDD" id="cd02646">
    <property type="entry name" value="R3H_G-patch"/>
    <property type="match status" value="1"/>
</dbReference>
<evidence type="ECO:0000256" key="4">
    <source>
        <dbReference type="ARBA" id="ARBA00018964"/>
    </source>
</evidence>
<dbReference type="AlphaFoldDB" id="A0A8K0XUG8"/>
<dbReference type="SUPFAM" id="SSF82708">
    <property type="entry name" value="R3H domain"/>
    <property type="match status" value="1"/>
</dbReference>
<keyword evidence="13" id="KW-1185">Reference proteome</keyword>
<feature type="region of interest" description="Disordered" evidence="9">
    <location>
        <begin position="599"/>
        <end position="723"/>
    </location>
</feature>